<name>G4U0Y8_SERID</name>
<protein>
    <submittedName>
        <fullName evidence="1">Uncharacterized protein</fullName>
    </submittedName>
</protein>
<gene>
    <name evidence="1" type="ORF">PIIN_11214</name>
</gene>
<dbReference type="Proteomes" id="UP000007148">
    <property type="component" value="Unassembled WGS sequence"/>
</dbReference>
<dbReference type="EMBL" id="CAFZ01001392">
    <property type="protein sequence ID" value="CCA77231.1"/>
    <property type="molecule type" value="Genomic_DNA"/>
</dbReference>
<dbReference type="InParanoid" id="G4U0Y8"/>
<dbReference type="HOGENOM" id="CLU_3419447_0_0_1"/>
<dbReference type="AlphaFoldDB" id="G4U0Y8"/>
<evidence type="ECO:0000313" key="1">
    <source>
        <dbReference type="EMBL" id="CCA77231.1"/>
    </source>
</evidence>
<proteinExistence type="predicted"/>
<keyword evidence="2" id="KW-1185">Reference proteome</keyword>
<reference evidence="1 2" key="1">
    <citation type="journal article" date="2011" name="PLoS Pathog.">
        <title>Endophytic Life Strategies Decoded by Genome and Transcriptome Analyses of the Mutualistic Root Symbiont Piriformospora indica.</title>
        <authorList>
            <person name="Zuccaro A."/>
            <person name="Lahrmann U."/>
            <person name="Guldener U."/>
            <person name="Langen G."/>
            <person name="Pfiffi S."/>
            <person name="Biedenkopf D."/>
            <person name="Wong P."/>
            <person name="Samans B."/>
            <person name="Grimm C."/>
            <person name="Basiewicz M."/>
            <person name="Murat C."/>
            <person name="Martin F."/>
            <person name="Kogel K.H."/>
        </authorList>
    </citation>
    <scope>NUCLEOTIDE SEQUENCE [LARGE SCALE GENOMIC DNA]</scope>
    <source>
        <strain evidence="1 2">DSM 11827</strain>
    </source>
</reference>
<comment type="caution">
    <text evidence="1">The sequence shown here is derived from an EMBL/GenBank/DDBJ whole genome shotgun (WGS) entry which is preliminary data.</text>
</comment>
<sequence length="25" mass="2860">MSRKAQQSESYEVGDRVELCMRVGT</sequence>
<organism evidence="1 2">
    <name type="scientific">Serendipita indica (strain DSM 11827)</name>
    <name type="common">Root endophyte fungus</name>
    <name type="synonym">Piriformospora indica</name>
    <dbReference type="NCBI Taxonomy" id="1109443"/>
    <lineage>
        <taxon>Eukaryota</taxon>
        <taxon>Fungi</taxon>
        <taxon>Dikarya</taxon>
        <taxon>Basidiomycota</taxon>
        <taxon>Agaricomycotina</taxon>
        <taxon>Agaricomycetes</taxon>
        <taxon>Sebacinales</taxon>
        <taxon>Serendipitaceae</taxon>
        <taxon>Serendipita</taxon>
    </lineage>
</organism>
<accession>G4U0Y8</accession>
<evidence type="ECO:0000313" key="2">
    <source>
        <dbReference type="Proteomes" id="UP000007148"/>
    </source>
</evidence>